<dbReference type="InterPro" id="IPR002528">
    <property type="entry name" value="MATE_fam"/>
</dbReference>
<feature type="transmembrane region" description="Helical" evidence="10">
    <location>
        <begin position="46"/>
        <end position="73"/>
    </location>
</feature>
<evidence type="ECO:0000256" key="10">
    <source>
        <dbReference type="SAM" id="Phobius"/>
    </source>
</evidence>
<dbReference type="RefSeq" id="WP_210060857.1">
    <property type="nucleotide sequence ID" value="NZ_JAGGLJ010000009.1"/>
</dbReference>
<feature type="transmembrane region" description="Helical" evidence="10">
    <location>
        <begin position="390"/>
        <end position="411"/>
    </location>
</feature>
<protein>
    <recommendedName>
        <fullName evidence="3">Multidrug export protein MepA</fullName>
    </recommendedName>
</protein>
<evidence type="ECO:0000256" key="5">
    <source>
        <dbReference type="ARBA" id="ARBA00022475"/>
    </source>
</evidence>
<dbReference type="CDD" id="cd13143">
    <property type="entry name" value="MATE_MepA_like"/>
    <property type="match status" value="1"/>
</dbReference>
<dbReference type="InterPro" id="IPR051327">
    <property type="entry name" value="MATE_MepA_subfamily"/>
</dbReference>
<gene>
    <name evidence="11" type="ORF">J2Z71_001108</name>
</gene>
<feature type="transmembrane region" description="Helical" evidence="10">
    <location>
        <begin position="235"/>
        <end position="260"/>
    </location>
</feature>
<accession>A0ABS4KCS4</accession>
<evidence type="ECO:0000256" key="4">
    <source>
        <dbReference type="ARBA" id="ARBA00022448"/>
    </source>
</evidence>
<evidence type="ECO:0000256" key="2">
    <source>
        <dbReference type="ARBA" id="ARBA00008417"/>
    </source>
</evidence>
<keyword evidence="8 10" id="KW-0472">Membrane</keyword>
<keyword evidence="4" id="KW-0813">Transport</keyword>
<keyword evidence="6 10" id="KW-0812">Transmembrane</keyword>
<feature type="transmembrane region" description="Helical" evidence="10">
    <location>
        <begin position="417"/>
        <end position="439"/>
    </location>
</feature>
<feature type="transmembrane region" description="Helical" evidence="10">
    <location>
        <begin position="319"/>
        <end position="342"/>
    </location>
</feature>
<comment type="similarity">
    <text evidence="2">Belongs to the multi antimicrobial extrusion (MATE) (TC 2.A.66.1) family. MepA subfamily.</text>
</comment>
<dbReference type="InterPro" id="IPR045070">
    <property type="entry name" value="MATE_MepA-like"/>
</dbReference>
<dbReference type="NCBIfam" id="TIGR00797">
    <property type="entry name" value="matE"/>
    <property type="match status" value="1"/>
</dbReference>
<comment type="subcellular location">
    <subcellularLocation>
        <location evidence="1">Cell membrane</location>
        <topology evidence="1">Multi-pass membrane protein</topology>
    </subcellularLocation>
</comment>
<name>A0ABS4KCS4_9FIRM</name>
<evidence type="ECO:0000313" key="11">
    <source>
        <dbReference type="EMBL" id="MBP2025565.1"/>
    </source>
</evidence>
<comment type="caution">
    <text evidence="11">The sequence shown here is derived from an EMBL/GenBank/DDBJ whole genome shotgun (WGS) entry which is preliminary data.</text>
</comment>
<feature type="transmembrane region" description="Helical" evidence="10">
    <location>
        <begin position="195"/>
        <end position="215"/>
    </location>
</feature>
<feature type="transmembrane region" description="Helical" evidence="10">
    <location>
        <begin position="137"/>
        <end position="157"/>
    </location>
</feature>
<sequence>MEKNKLGTENIKGLLFSLALPAIIGQMVSLLYNIVDRIYIGHIKDIGGLALTGVGVTAPILLIISAFAVLVGMGGAPRASIAMGKKDNDAAEKIIGNCLTTLIGISILLSIFFLIFNEKLLMLFGASENTIEYALEYMNIYTFGIIFVQMTLGMNPFISAQGFAKTSMITVSIGAVINIVLDPIFIFGFDMGVRGAAFATIISQGVSAIWVLYFLTGKKTNLKIKKKNLGFNSKVMGPVLLLGLSPFVMQFTESFIIILFNAKLQRYGGDVAVGAMTITTTAMQFLFLPLSGLTQGSQPIISYNYGAKNKSRVKDTFKYLLFSAITYSLIFYLFIMIFPGTFASIFTKNQDIIREASKGLRVYMSVSFLMGIQVACQQTFIALGNARSSVFLAFLRKVFLLMPLVIILPRFFERKVFAVFLAEPIADIIAVTVTSILFYKFFKQTLENIEETV</sequence>
<feature type="transmembrane region" description="Helical" evidence="10">
    <location>
        <begin position="272"/>
        <end position="293"/>
    </location>
</feature>
<dbReference type="Pfam" id="PF01554">
    <property type="entry name" value="MatE"/>
    <property type="match status" value="2"/>
</dbReference>
<proteinExistence type="inferred from homology"/>
<feature type="transmembrane region" description="Helical" evidence="10">
    <location>
        <begin position="362"/>
        <end position="383"/>
    </location>
</feature>
<dbReference type="PANTHER" id="PTHR43823">
    <property type="entry name" value="SPORULATION PROTEIN YKVU"/>
    <property type="match status" value="1"/>
</dbReference>
<feature type="transmembrane region" description="Helical" evidence="10">
    <location>
        <begin position="169"/>
        <end position="189"/>
    </location>
</feature>
<evidence type="ECO:0000256" key="8">
    <source>
        <dbReference type="ARBA" id="ARBA00023136"/>
    </source>
</evidence>
<feature type="transmembrane region" description="Helical" evidence="10">
    <location>
        <begin position="12"/>
        <end position="34"/>
    </location>
</feature>
<evidence type="ECO:0000256" key="7">
    <source>
        <dbReference type="ARBA" id="ARBA00022989"/>
    </source>
</evidence>
<reference evidence="11 12" key="1">
    <citation type="submission" date="2021-03" db="EMBL/GenBank/DDBJ databases">
        <title>Genomic Encyclopedia of Type Strains, Phase IV (KMG-IV): sequencing the most valuable type-strain genomes for metagenomic binning, comparative biology and taxonomic classification.</title>
        <authorList>
            <person name="Goeker M."/>
        </authorList>
    </citation>
    <scope>NUCLEOTIDE SEQUENCE [LARGE SCALE GENOMIC DNA]</scope>
    <source>
        <strain evidence="11 12">DSM 27563</strain>
    </source>
</reference>
<evidence type="ECO:0000256" key="1">
    <source>
        <dbReference type="ARBA" id="ARBA00004651"/>
    </source>
</evidence>
<evidence type="ECO:0000256" key="9">
    <source>
        <dbReference type="ARBA" id="ARBA00023251"/>
    </source>
</evidence>
<keyword evidence="9" id="KW-0046">Antibiotic resistance</keyword>
<evidence type="ECO:0000256" key="3">
    <source>
        <dbReference type="ARBA" id="ARBA00022106"/>
    </source>
</evidence>
<evidence type="ECO:0000256" key="6">
    <source>
        <dbReference type="ARBA" id="ARBA00022692"/>
    </source>
</evidence>
<dbReference type="Proteomes" id="UP001519306">
    <property type="component" value="Unassembled WGS sequence"/>
</dbReference>
<organism evidence="11 12">
    <name type="scientific">Peptoniphilus stercorisuis</name>
    <dbReference type="NCBI Taxonomy" id="1436965"/>
    <lineage>
        <taxon>Bacteria</taxon>
        <taxon>Bacillati</taxon>
        <taxon>Bacillota</taxon>
        <taxon>Tissierellia</taxon>
        <taxon>Tissierellales</taxon>
        <taxon>Peptoniphilaceae</taxon>
        <taxon>Peptoniphilus</taxon>
    </lineage>
</organism>
<dbReference type="InterPro" id="IPR048279">
    <property type="entry name" value="MdtK-like"/>
</dbReference>
<keyword evidence="12" id="KW-1185">Reference proteome</keyword>
<keyword evidence="5" id="KW-1003">Cell membrane</keyword>
<keyword evidence="7 10" id="KW-1133">Transmembrane helix</keyword>
<feature type="transmembrane region" description="Helical" evidence="10">
    <location>
        <begin position="94"/>
        <end position="117"/>
    </location>
</feature>
<evidence type="ECO:0000313" key="12">
    <source>
        <dbReference type="Proteomes" id="UP001519306"/>
    </source>
</evidence>
<dbReference type="PANTHER" id="PTHR43823:SF3">
    <property type="entry name" value="MULTIDRUG EXPORT PROTEIN MEPA"/>
    <property type="match status" value="1"/>
</dbReference>
<dbReference type="PIRSF" id="PIRSF006603">
    <property type="entry name" value="DinF"/>
    <property type="match status" value="1"/>
</dbReference>
<dbReference type="EMBL" id="JAGGLJ010000009">
    <property type="protein sequence ID" value="MBP2025565.1"/>
    <property type="molecule type" value="Genomic_DNA"/>
</dbReference>